<feature type="transmembrane region" description="Helical" evidence="1">
    <location>
        <begin position="334"/>
        <end position="356"/>
    </location>
</feature>
<keyword evidence="4" id="KW-1185">Reference proteome</keyword>
<feature type="transmembrane region" description="Helical" evidence="1">
    <location>
        <begin position="74"/>
        <end position="94"/>
    </location>
</feature>
<reference evidence="3 4" key="1">
    <citation type="journal article" date="2019" name="Int. J. Syst. Evol. Microbiol.">
        <title>The Global Catalogue of Microorganisms (GCM) 10K type strain sequencing project: providing services to taxonomists for standard genome sequencing and annotation.</title>
        <authorList>
            <consortium name="The Broad Institute Genomics Platform"/>
            <consortium name="The Broad Institute Genome Sequencing Center for Infectious Disease"/>
            <person name="Wu L."/>
            <person name="Ma J."/>
        </authorList>
    </citation>
    <scope>NUCLEOTIDE SEQUENCE [LARGE SCALE GENOMIC DNA]</scope>
    <source>
        <strain evidence="3 4">JCM 17504</strain>
    </source>
</reference>
<feature type="transmembrane region" description="Helical" evidence="1">
    <location>
        <begin position="241"/>
        <end position="262"/>
    </location>
</feature>
<dbReference type="InterPro" id="IPR036259">
    <property type="entry name" value="MFS_trans_sf"/>
</dbReference>
<evidence type="ECO:0000259" key="2">
    <source>
        <dbReference type="PROSITE" id="PS50850"/>
    </source>
</evidence>
<evidence type="ECO:0000256" key="1">
    <source>
        <dbReference type="SAM" id="Phobius"/>
    </source>
</evidence>
<feature type="transmembrane region" description="Helical" evidence="1">
    <location>
        <begin position="274"/>
        <end position="293"/>
    </location>
</feature>
<sequence length="406" mass="41635">MLPGVRGERVRLAAVIWSVLLAQVLLYPGVPDLVVHLGASEQLDGGTWFLVAEFAAFVICAGIWGYLSDRLGKRVPLVVAGALGGAIGYGALAAAPTLGLSFGAVLALRVVQGAATIAAFSLSMTMLMDLRGGHGRNMGAAGIAIGLGTAMGAPIGGQLAEIHPTTPLVAASVLMVGTALLAIPTPDRVPSESRATVATALARLRDRPELTIPYAFGFIDRLTAGFFALVGTLYFQTEFGLDAGATGLMLTLFFAPFALLQYPMGRLSDRIGRFIPVVAGSICYGITVIAVGFAPTVALAGATMVAVGVCGAFVSPATMALVSDVAPDHDRGVAMAGFNAFGSLGFLTGFLVGGGLADRLGFATAFTVTGLLEIGIALLAFRAVYRLGGRVEQVKQGEETKTTSAE</sequence>
<evidence type="ECO:0000313" key="4">
    <source>
        <dbReference type="Proteomes" id="UP001501729"/>
    </source>
</evidence>
<dbReference type="InterPro" id="IPR011701">
    <property type="entry name" value="MFS"/>
</dbReference>
<dbReference type="Gene3D" id="1.20.1250.20">
    <property type="entry name" value="MFS general substrate transporter like domains"/>
    <property type="match status" value="2"/>
</dbReference>
<gene>
    <name evidence="3" type="ORF">GCM10025751_36710</name>
</gene>
<feature type="transmembrane region" description="Helical" evidence="1">
    <location>
        <begin position="362"/>
        <end position="385"/>
    </location>
</feature>
<feature type="domain" description="Major facilitator superfamily (MFS) profile" evidence="2">
    <location>
        <begin position="209"/>
        <end position="406"/>
    </location>
</feature>
<dbReference type="Proteomes" id="UP001501729">
    <property type="component" value="Unassembled WGS sequence"/>
</dbReference>
<feature type="transmembrane region" description="Helical" evidence="1">
    <location>
        <begin position="48"/>
        <end position="67"/>
    </location>
</feature>
<feature type="transmembrane region" description="Helical" evidence="1">
    <location>
        <begin position="106"/>
        <end position="127"/>
    </location>
</feature>
<organism evidence="3 4">
    <name type="scientific">Haladaptatus pallidirubidus</name>
    <dbReference type="NCBI Taxonomy" id="1008152"/>
    <lineage>
        <taxon>Archaea</taxon>
        <taxon>Methanobacteriati</taxon>
        <taxon>Methanobacteriota</taxon>
        <taxon>Stenosarchaea group</taxon>
        <taxon>Halobacteria</taxon>
        <taxon>Halobacteriales</taxon>
        <taxon>Haladaptataceae</taxon>
        <taxon>Haladaptatus</taxon>
    </lineage>
</organism>
<dbReference type="AlphaFoldDB" id="A0AAV3UL01"/>
<dbReference type="PANTHER" id="PTHR23521">
    <property type="entry name" value="TRANSPORTER MFS SUPERFAMILY"/>
    <property type="match status" value="1"/>
</dbReference>
<dbReference type="PROSITE" id="PS50850">
    <property type="entry name" value="MFS"/>
    <property type="match status" value="1"/>
</dbReference>
<proteinExistence type="predicted"/>
<dbReference type="GO" id="GO:0022857">
    <property type="term" value="F:transmembrane transporter activity"/>
    <property type="evidence" value="ECO:0007669"/>
    <property type="project" value="InterPro"/>
</dbReference>
<feature type="transmembrane region" description="Helical" evidence="1">
    <location>
        <begin position="212"/>
        <end position="235"/>
    </location>
</feature>
<feature type="transmembrane region" description="Helical" evidence="1">
    <location>
        <begin position="166"/>
        <end position="184"/>
    </location>
</feature>
<keyword evidence="1" id="KW-0472">Membrane</keyword>
<feature type="transmembrane region" description="Helical" evidence="1">
    <location>
        <begin position="139"/>
        <end position="160"/>
    </location>
</feature>
<name>A0AAV3UL01_9EURY</name>
<keyword evidence="1" id="KW-0812">Transmembrane</keyword>
<dbReference type="GO" id="GO:0005886">
    <property type="term" value="C:plasma membrane"/>
    <property type="evidence" value="ECO:0007669"/>
    <property type="project" value="TreeGrafter"/>
</dbReference>
<accession>A0AAV3UL01</accession>
<feature type="transmembrane region" description="Helical" evidence="1">
    <location>
        <begin position="12"/>
        <end position="28"/>
    </location>
</feature>
<dbReference type="CDD" id="cd17325">
    <property type="entry name" value="MFS_MdtG_SLC18_like"/>
    <property type="match status" value="1"/>
</dbReference>
<dbReference type="EMBL" id="BAABKX010000015">
    <property type="protein sequence ID" value="GAA5056146.1"/>
    <property type="molecule type" value="Genomic_DNA"/>
</dbReference>
<keyword evidence="1" id="KW-1133">Transmembrane helix</keyword>
<dbReference type="SUPFAM" id="SSF103473">
    <property type="entry name" value="MFS general substrate transporter"/>
    <property type="match status" value="1"/>
</dbReference>
<dbReference type="PANTHER" id="PTHR23521:SF2">
    <property type="entry name" value="TRANSPORTER MFS SUPERFAMILY"/>
    <property type="match status" value="1"/>
</dbReference>
<dbReference type="InterPro" id="IPR020846">
    <property type="entry name" value="MFS_dom"/>
</dbReference>
<dbReference type="Pfam" id="PF07690">
    <property type="entry name" value="MFS_1"/>
    <property type="match status" value="2"/>
</dbReference>
<feature type="transmembrane region" description="Helical" evidence="1">
    <location>
        <begin position="299"/>
        <end position="322"/>
    </location>
</feature>
<evidence type="ECO:0000313" key="3">
    <source>
        <dbReference type="EMBL" id="GAA5056146.1"/>
    </source>
</evidence>
<comment type="caution">
    <text evidence="3">The sequence shown here is derived from an EMBL/GenBank/DDBJ whole genome shotgun (WGS) entry which is preliminary data.</text>
</comment>
<protein>
    <submittedName>
        <fullName evidence="3">MFS transporter</fullName>
    </submittedName>
</protein>